<dbReference type="KEGG" id="rmc:RMONA_02870"/>
<feature type="region of interest" description="G3" evidence="14">
    <location>
        <begin position="334"/>
        <end position="337"/>
    </location>
</feature>
<evidence type="ECO:0000256" key="9">
    <source>
        <dbReference type="ARBA" id="ARBA00022801"/>
    </source>
</evidence>
<comment type="cofactor">
    <cofactor evidence="12">
        <name>Mg(2+)</name>
        <dbReference type="ChEBI" id="CHEBI:18420"/>
    </cofactor>
</comment>
<dbReference type="EC" id="3.1.26.3" evidence="12"/>
<dbReference type="InterPro" id="IPR004044">
    <property type="entry name" value="KH_dom_type_2"/>
</dbReference>
<evidence type="ECO:0000256" key="12">
    <source>
        <dbReference type="HAMAP-Rule" id="MF_00104"/>
    </source>
</evidence>
<dbReference type="GO" id="GO:0005829">
    <property type="term" value="C:cytosol"/>
    <property type="evidence" value="ECO:0007669"/>
    <property type="project" value="TreeGrafter"/>
</dbReference>
<keyword evidence="9 12" id="KW-0378">Hydrolase</keyword>
<dbReference type="CDD" id="cd10845">
    <property type="entry name" value="DSRM_RNAse_III_family"/>
    <property type="match status" value="1"/>
</dbReference>
<dbReference type="InterPro" id="IPR011907">
    <property type="entry name" value="RNase_III"/>
</dbReference>
<dbReference type="Gene3D" id="3.30.300.20">
    <property type="match status" value="1"/>
</dbReference>
<dbReference type="CDD" id="cd04163">
    <property type="entry name" value="Era"/>
    <property type="match status" value="1"/>
</dbReference>
<dbReference type="PROSITE" id="PS00517">
    <property type="entry name" value="RNASE_3_1"/>
    <property type="match status" value="1"/>
</dbReference>
<evidence type="ECO:0000256" key="10">
    <source>
        <dbReference type="ARBA" id="ARBA00022884"/>
    </source>
</evidence>
<keyword evidence="6 12" id="KW-0540">Nuclease</keyword>
<dbReference type="SMART" id="SM00358">
    <property type="entry name" value="DSRM"/>
    <property type="match status" value="1"/>
</dbReference>
<dbReference type="Proteomes" id="UP000018149">
    <property type="component" value="Chromosome I"/>
</dbReference>
<feature type="domain" description="Era-type G" evidence="19">
    <location>
        <begin position="279"/>
        <end position="448"/>
    </location>
</feature>
<dbReference type="GO" id="GO:0070181">
    <property type="term" value="F:small ribosomal subunit rRNA binding"/>
    <property type="evidence" value="ECO:0007669"/>
    <property type="project" value="UniProtKB-UniRule"/>
</dbReference>
<dbReference type="InterPro" id="IPR015946">
    <property type="entry name" value="KH_dom-like_a/b"/>
</dbReference>
<reference evidence="20 21" key="1">
    <citation type="submission" date="2015-01" db="EMBL/GenBank/DDBJ databases">
        <title>Draft genome sequence of Rickettsia monacensis strain IrR/Munich.</title>
        <authorList>
            <person name="Felsheim R.F."/>
            <person name="Johnson S.L."/>
            <person name="Kurtti T.J."/>
            <person name="Munderloh U.G."/>
        </authorList>
    </citation>
    <scope>NUCLEOTIDE SEQUENCE [LARGE SCALE GENOMIC DNA]</scope>
    <source>
        <strain evidence="20 21">IrR/Munich</strain>
    </source>
</reference>
<comment type="similarity">
    <text evidence="2 13 14 15">Belongs to the TRAFAC class TrmE-Era-EngA-EngB-Septin-like GTPase superfamily. Era GTPase family.</text>
</comment>
<dbReference type="Gene3D" id="3.40.50.300">
    <property type="entry name" value="P-loop containing nucleotide triphosphate hydrolases"/>
    <property type="match status" value="1"/>
</dbReference>
<keyword evidence="7 13" id="KW-0547">Nucleotide-binding</keyword>
<dbReference type="InterPro" id="IPR036389">
    <property type="entry name" value="RNase_III_sf"/>
</dbReference>
<dbReference type="SUPFAM" id="SSF69065">
    <property type="entry name" value="RNase III domain-like"/>
    <property type="match status" value="1"/>
</dbReference>
<comment type="catalytic activity">
    <reaction evidence="1 12">
        <text>Endonucleolytic cleavage to 5'-phosphomonoester.</text>
        <dbReference type="EC" id="3.1.26.3"/>
    </reaction>
</comment>
<keyword evidence="13" id="KW-0472">Membrane</keyword>
<dbReference type="SUPFAM" id="SSF54768">
    <property type="entry name" value="dsRNA-binding domain-like"/>
    <property type="match status" value="1"/>
</dbReference>
<evidence type="ECO:0000256" key="15">
    <source>
        <dbReference type="RuleBase" id="RU003761"/>
    </source>
</evidence>
<dbReference type="HOGENOM" id="CLU_034938_0_0_5"/>
<dbReference type="EMBL" id="LN794217">
    <property type="protein sequence ID" value="CEO16973.1"/>
    <property type="molecule type" value="Genomic_DNA"/>
</dbReference>
<protein>
    <recommendedName>
        <fullName evidence="12 13">Multifunctional fusion protein</fullName>
    </recommendedName>
    <domain>
        <recommendedName>
            <fullName evidence="12">Ribonuclease 3</fullName>
            <ecNumber evidence="12">3.1.26.3</ecNumber>
        </recommendedName>
        <alternativeName>
            <fullName evidence="12">Ribonuclease III</fullName>
            <shortName evidence="12">RNase III</shortName>
        </alternativeName>
    </domain>
    <domain>
        <recommendedName>
            <fullName evidence="13">GTPase Era</fullName>
        </recommendedName>
    </domain>
</protein>
<dbReference type="FunFam" id="1.10.1520.10:FF:000001">
    <property type="entry name" value="Ribonuclease 3"/>
    <property type="match status" value="1"/>
</dbReference>
<dbReference type="AlphaFoldDB" id="A0A0B7J3G8"/>
<dbReference type="GO" id="GO:0005886">
    <property type="term" value="C:plasma membrane"/>
    <property type="evidence" value="ECO:0007669"/>
    <property type="project" value="UniProtKB-SubCell"/>
</dbReference>
<keyword evidence="12" id="KW-0479">Metal-binding</keyword>
<sequence length="567" mass="64555">MESFEKLEKLLSYSFKNKELLIEALSHPSLRQHHEYKDDKDYERLEFLGDAVLNLVITEILFKNFANYNEGNLAKIRSYLVCKETICMVGAKLALKDYIIMTHGEEVVGGRDNPNNIENATEALIAAIYLDSNIETTHNIIGKLWEEFIKVQNLTDYDPKTALQEWAQASDHHLPIYRLIKREGAAHSSTFTVLVKVKDYEQTGTGHSIKEAEKNAARSLLHRLKMTNRHLPKPAYREEFKGDTECSTAAYTLVREDASTGSTSKLPLEAKFGKMSNQKTVSVCIIGRPNSGKSTLLNRIIGEKLSIVTPKVQTTRSIITGIITLKDTQVILYDTPGIFEPKGTLEKAMVRCAWSSLHSADLVLLIIDSLKPFDDVTHNILDKLCSLNIVPIFLLNKIDIESKYLNDIKAFLTGNHPDSLLFPISALSGKNIDGLLEYITSKAKISPWLYAEDDITDLPMRFIAAEITREQLFLNLQQELPYKLTVQTEKWEELKDKSVKINQVIVVSRESYKTIILGKNGSKIKEIGAKSRMQMERFFGSPVHLFLFVKVRELWENNQEFYQYMKI</sequence>
<comment type="subunit">
    <text evidence="12">Homodimer.</text>
</comment>
<evidence type="ECO:0000259" key="16">
    <source>
        <dbReference type="PROSITE" id="PS50137"/>
    </source>
</evidence>
<dbReference type="GO" id="GO:0006397">
    <property type="term" value="P:mRNA processing"/>
    <property type="evidence" value="ECO:0007669"/>
    <property type="project" value="UniProtKB-UniRule"/>
</dbReference>
<organism evidence="20 21">
    <name type="scientific">Rickettsia monacensis</name>
    <dbReference type="NCBI Taxonomy" id="109232"/>
    <lineage>
        <taxon>Bacteria</taxon>
        <taxon>Pseudomonadati</taxon>
        <taxon>Pseudomonadota</taxon>
        <taxon>Alphaproteobacteria</taxon>
        <taxon>Rickettsiales</taxon>
        <taxon>Rickettsiaceae</taxon>
        <taxon>Rickettsieae</taxon>
        <taxon>Rickettsia</taxon>
        <taxon>spotted fever group</taxon>
    </lineage>
</organism>
<comment type="subcellular location">
    <subcellularLocation>
        <location evidence="13">Cytoplasm</location>
    </subcellularLocation>
    <subcellularLocation>
        <location evidence="13">Cell membrane</location>
        <topology evidence="13">Peripheral membrane protein</topology>
    </subcellularLocation>
</comment>
<keyword evidence="4 12" id="KW-0698">rRNA processing</keyword>
<dbReference type="PANTHER" id="PTHR42698:SF1">
    <property type="entry name" value="GTPASE ERA, MITOCHONDRIAL"/>
    <property type="match status" value="1"/>
</dbReference>
<evidence type="ECO:0000256" key="7">
    <source>
        <dbReference type="ARBA" id="ARBA00022741"/>
    </source>
</evidence>
<feature type="active site" evidence="12">
    <location>
        <position position="122"/>
    </location>
</feature>
<evidence type="ECO:0000256" key="1">
    <source>
        <dbReference type="ARBA" id="ARBA00000109"/>
    </source>
</evidence>
<dbReference type="PROSITE" id="PS50137">
    <property type="entry name" value="DS_RBD"/>
    <property type="match status" value="1"/>
</dbReference>
<dbReference type="PROSITE" id="PS50823">
    <property type="entry name" value="KH_TYPE_2"/>
    <property type="match status" value="1"/>
</dbReference>
<dbReference type="GO" id="GO:0006364">
    <property type="term" value="P:rRNA processing"/>
    <property type="evidence" value="ECO:0007669"/>
    <property type="project" value="UniProtKB-UniRule"/>
</dbReference>
<dbReference type="Gene3D" id="3.30.160.20">
    <property type="match status" value="1"/>
</dbReference>
<keyword evidence="5 12" id="KW-0507">mRNA processing</keyword>
<dbReference type="GO" id="GO:0004525">
    <property type="term" value="F:ribonuclease III activity"/>
    <property type="evidence" value="ECO:0007669"/>
    <property type="project" value="UniProtKB-UniRule"/>
</dbReference>
<dbReference type="GO" id="GO:0005525">
    <property type="term" value="F:GTP binding"/>
    <property type="evidence" value="ECO:0007669"/>
    <property type="project" value="UniProtKB-UniRule"/>
</dbReference>
<dbReference type="Pfam" id="PF00035">
    <property type="entry name" value="dsrm"/>
    <property type="match status" value="1"/>
</dbReference>
<dbReference type="Pfam" id="PF07650">
    <property type="entry name" value="KH_2"/>
    <property type="match status" value="1"/>
</dbReference>
<keyword evidence="13" id="KW-1003">Cell membrane</keyword>
<keyword evidence="21" id="KW-1185">Reference proteome</keyword>
<dbReference type="NCBIfam" id="TIGR01045">
    <property type="entry name" value="RPE1"/>
    <property type="match status" value="1"/>
</dbReference>
<dbReference type="HAMAP" id="MF_00367">
    <property type="entry name" value="GTPase_Era"/>
    <property type="match status" value="1"/>
</dbReference>
<evidence type="ECO:0000313" key="20">
    <source>
        <dbReference type="EMBL" id="CEO16973.1"/>
    </source>
</evidence>
<dbReference type="NCBIfam" id="TIGR00231">
    <property type="entry name" value="small_GTP"/>
    <property type="match status" value="1"/>
</dbReference>
<dbReference type="PANTHER" id="PTHR42698">
    <property type="entry name" value="GTPASE ERA"/>
    <property type="match status" value="1"/>
</dbReference>
<evidence type="ECO:0000256" key="2">
    <source>
        <dbReference type="ARBA" id="ARBA00007921"/>
    </source>
</evidence>
<feature type="binding site" evidence="12">
    <location>
        <position position="122"/>
    </location>
    <ligand>
        <name>Mg(2+)</name>
        <dbReference type="ChEBI" id="CHEBI:18420"/>
    </ligand>
</feature>
<evidence type="ECO:0000256" key="14">
    <source>
        <dbReference type="PROSITE-ProRule" id="PRU01050"/>
    </source>
</evidence>
<dbReference type="GO" id="GO:0008033">
    <property type="term" value="P:tRNA processing"/>
    <property type="evidence" value="ECO:0007669"/>
    <property type="project" value="UniProtKB-KW"/>
</dbReference>
<keyword evidence="12" id="KW-0460">Magnesium</keyword>
<accession>A0A0B7J3G8</accession>
<feature type="region of interest" description="G1" evidence="14">
    <location>
        <begin position="287"/>
        <end position="294"/>
    </location>
</feature>
<name>A0A0B7J3G8_9RICK</name>
<keyword evidence="8 12" id="KW-0255">Endonuclease</keyword>
<dbReference type="InterPro" id="IPR005225">
    <property type="entry name" value="Small_GTP-bd"/>
</dbReference>
<feature type="binding site" evidence="12">
    <location>
        <position position="119"/>
    </location>
    <ligand>
        <name>Mg(2+)</name>
        <dbReference type="ChEBI" id="CHEBI:18420"/>
    </ligand>
</feature>
<dbReference type="InterPro" id="IPR000999">
    <property type="entry name" value="RNase_III_dom"/>
</dbReference>
<feature type="binding site" evidence="12">
    <location>
        <position position="46"/>
    </location>
    <ligand>
        <name>Mg(2+)</name>
        <dbReference type="ChEBI" id="CHEBI:18420"/>
    </ligand>
</feature>
<dbReference type="GO" id="GO:0003924">
    <property type="term" value="F:GTPase activity"/>
    <property type="evidence" value="ECO:0007669"/>
    <property type="project" value="UniProtKB-UniRule"/>
</dbReference>
<evidence type="ECO:0000259" key="19">
    <source>
        <dbReference type="PROSITE" id="PS51713"/>
    </source>
</evidence>
<dbReference type="PROSITE" id="PS50142">
    <property type="entry name" value="RNASE_3_2"/>
    <property type="match status" value="1"/>
</dbReference>
<keyword evidence="12" id="KW-0819">tRNA processing</keyword>
<dbReference type="InterPro" id="IPR005728">
    <property type="entry name" value="RPE1"/>
</dbReference>
<dbReference type="GO" id="GO:0043024">
    <property type="term" value="F:ribosomal small subunit binding"/>
    <property type="evidence" value="ECO:0007669"/>
    <property type="project" value="TreeGrafter"/>
</dbReference>
<feature type="region of interest" description="G2" evidence="14">
    <location>
        <begin position="313"/>
        <end position="317"/>
    </location>
</feature>
<evidence type="ECO:0000259" key="18">
    <source>
        <dbReference type="PROSITE" id="PS50823"/>
    </source>
</evidence>
<dbReference type="CDD" id="cd22534">
    <property type="entry name" value="KH-II_Era"/>
    <property type="match status" value="1"/>
</dbReference>
<dbReference type="InterPro" id="IPR014720">
    <property type="entry name" value="dsRBD_dom"/>
</dbReference>
<dbReference type="NCBIfam" id="NF000908">
    <property type="entry name" value="PRK00089.1"/>
    <property type="match status" value="1"/>
</dbReference>
<feature type="domain" description="DRBM" evidence="16">
    <location>
        <begin position="158"/>
        <end position="226"/>
    </location>
</feature>
<feature type="binding site" evidence="13">
    <location>
        <begin position="396"/>
        <end position="399"/>
    </location>
    <ligand>
        <name>GTP</name>
        <dbReference type="ChEBI" id="CHEBI:37565"/>
    </ligand>
</feature>
<evidence type="ECO:0000256" key="8">
    <source>
        <dbReference type="ARBA" id="ARBA00022759"/>
    </source>
</evidence>
<feature type="region of interest" description="G5" evidence="14">
    <location>
        <begin position="424"/>
        <end position="426"/>
    </location>
</feature>
<evidence type="ECO:0000313" key="21">
    <source>
        <dbReference type="Proteomes" id="UP000018149"/>
    </source>
</evidence>
<dbReference type="InterPro" id="IPR030388">
    <property type="entry name" value="G_ERA_dom"/>
</dbReference>
<dbReference type="Gene3D" id="1.10.1520.10">
    <property type="entry name" value="Ribonuclease III domain"/>
    <property type="match status" value="1"/>
</dbReference>
<dbReference type="InterPro" id="IPR009019">
    <property type="entry name" value="KH_sf_prok-type"/>
</dbReference>
<keyword evidence="12" id="KW-0963">Cytoplasm</keyword>
<dbReference type="Pfam" id="PF01926">
    <property type="entry name" value="MMR_HSR1"/>
    <property type="match status" value="1"/>
</dbReference>
<dbReference type="PROSITE" id="PS51713">
    <property type="entry name" value="G_ERA"/>
    <property type="match status" value="1"/>
</dbReference>
<dbReference type="InterPro" id="IPR006073">
    <property type="entry name" value="GTP-bd"/>
</dbReference>
<gene>
    <name evidence="12 20" type="primary">rnc</name>
    <name evidence="13" type="synonym">era</name>
    <name evidence="20" type="ORF">RMONA_02870</name>
</gene>
<feature type="binding site" evidence="13">
    <location>
        <begin position="287"/>
        <end position="294"/>
    </location>
    <ligand>
        <name>GTP</name>
        <dbReference type="ChEBI" id="CHEBI:37565"/>
    </ligand>
</feature>
<dbReference type="InterPro" id="IPR027417">
    <property type="entry name" value="P-loop_NTPase"/>
</dbReference>
<keyword evidence="13" id="KW-0690">Ribosome biogenesis</keyword>
<evidence type="ECO:0000256" key="11">
    <source>
        <dbReference type="ARBA" id="ARBA00023134"/>
    </source>
</evidence>
<feature type="active site" evidence="12">
    <location>
        <position position="50"/>
    </location>
</feature>
<keyword evidence="11 13" id="KW-0342">GTP-binding</keyword>
<evidence type="ECO:0000256" key="3">
    <source>
        <dbReference type="ARBA" id="ARBA00010183"/>
    </source>
</evidence>
<feature type="region of interest" description="G4" evidence="14">
    <location>
        <begin position="396"/>
        <end position="399"/>
    </location>
</feature>
<dbReference type="SUPFAM" id="SSF54814">
    <property type="entry name" value="Prokaryotic type KH domain (KH-domain type II)"/>
    <property type="match status" value="1"/>
</dbReference>
<feature type="binding site" evidence="13">
    <location>
        <begin position="334"/>
        <end position="338"/>
    </location>
    <ligand>
        <name>GTP</name>
        <dbReference type="ChEBI" id="CHEBI:37565"/>
    </ligand>
</feature>
<dbReference type="CDD" id="cd00593">
    <property type="entry name" value="RIBOc"/>
    <property type="match status" value="1"/>
</dbReference>
<comment type="subunit">
    <text evidence="13">Monomer.</text>
</comment>
<comment type="function">
    <text evidence="13">An essential GTPase that binds both GDP and GTP, with rapid nucleotide exchange. Plays a role in 16S rRNA processing and 30S ribosomal subunit biogenesis and possibly also in cell cycle regulation and energy metabolism.</text>
</comment>
<evidence type="ECO:0000259" key="17">
    <source>
        <dbReference type="PROSITE" id="PS50142"/>
    </source>
</evidence>
<dbReference type="SMART" id="SM00535">
    <property type="entry name" value="RIBOc"/>
    <property type="match status" value="1"/>
</dbReference>
<evidence type="ECO:0000256" key="6">
    <source>
        <dbReference type="ARBA" id="ARBA00022722"/>
    </source>
</evidence>
<dbReference type="GO" id="GO:0046872">
    <property type="term" value="F:metal ion binding"/>
    <property type="evidence" value="ECO:0007669"/>
    <property type="project" value="UniProtKB-KW"/>
</dbReference>
<comment type="function">
    <text evidence="12">Digests double-stranded RNA. Involved in the processing of primary rRNA transcript to yield the immediate precursors to the large and small rRNAs (23S and 16S). Processes some mRNAs, and tRNAs when they are encoded in the rRNA operon. Processes pre-crRNA and tracrRNA of type II CRISPR loci if present in the organism.</text>
</comment>
<dbReference type="GO" id="GO:0000028">
    <property type="term" value="P:ribosomal small subunit assembly"/>
    <property type="evidence" value="ECO:0007669"/>
    <property type="project" value="TreeGrafter"/>
</dbReference>
<dbReference type="SUPFAM" id="SSF52540">
    <property type="entry name" value="P-loop containing nucleoside triphosphate hydrolases"/>
    <property type="match status" value="1"/>
</dbReference>
<dbReference type="Pfam" id="PF14622">
    <property type="entry name" value="Ribonucleas_3_3"/>
    <property type="match status" value="1"/>
</dbReference>
<evidence type="ECO:0000256" key="5">
    <source>
        <dbReference type="ARBA" id="ARBA00022664"/>
    </source>
</evidence>
<keyword evidence="12" id="KW-0699">rRNA-binding</keyword>
<evidence type="ECO:0000256" key="4">
    <source>
        <dbReference type="ARBA" id="ARBA00022552"/>
    </source>
</evidence>
<dbReference type="NCBIfam" id="TIGR02191">
    <property type="entry name" value="RNaseIII"/>
    <property type="match status" value="1"/>
</dbReference>
<dbReference type="InterPro" id="IPR005662">
    <property type="entry name" value="GTPase_Era-like"/>
</dbReference>
<feature type="domain" description="KH type-2" evidence="18">
    <location>
        <begin position="476"/>
        <end position="553"/>
    </location>
</feature>
<comment type="similarity">
    <text evidence="3">Belongs to the ribonuclease III family.</text>
</comment>
<dbReference type="STRING" id="109232.RMONA_02870"/>
<keyword evidence="10 12" id="KW-0694">RNA-binding</keyword>
<proteinExistence type="inferred from homology"/>
<dbReference type="NCBIfam" id="TIGR00436">
    <property type="entry name" value="era"/>
    <property type="match status" value="1"/>
</dbReference>
<dbReference type="HAMAP" id="MF_00104">
    <property type="entry name" value="RNase_III"/>
    <property type="match status" value="1"/>
</dbReference>
<feature type="domain" description="RNase III" evidence="17">
    <location>
        <begin position="4"/>
        <end position="133"/>
    </location>
</feature>
<evidence type="ECO:0000256" key="13">
    <source>
        <dbReference type="HAMAP-Rule" id="MF_00367"/>
    </source>
</evidence>